<keyword evidence="2" id="KW-1185">Reference proteome</keyword>
<dbReference type="EMBL" id="BMMM01000018">
    <property type="protein sequence ID" value="GGN86120.1"/>
    <property type="molecule type" value="Genomic_DNA"/>
</dbReference>
<dbReference type="AlphaFoldDB" id="A0A917YDT2"/>
<comment type="caution">
    <text evidence="1">The sequence shown here is derived from an EMBL/GenBank/DDBJ whole genome shotgun (WGS) entry which is preliminary data.</text>
</comment>
<sequence length="193" mass="22184">MREWRDAEEVALPVPDQMPDWRDIEFARSGLTLTLQRAGRRQKTQVLEYCARPDGSRVLLVIVDWPRPTIRMAWVVWDPDRMSLHYTERHVPATVEATAQDGDAVIAGDDMLDCFHGRPVSYWPHRAVEVRVGGCWHEGGLRAHFNGPGGRSVAWVQPRFYEPEWRAMVAFSRHYVWDPATIRPRGGDLAEQA</sequence>
<name>A0A917YDT2_9ACTN</name>
<evidence type="ECO:0000313" key="1">
    <source>
        <dbReference type="EMBL" id="GGN86120.1"/>
    </source>
</evidence>
<evidence type="ECO:0000313" key="2">
    <source>
        <dbReference type="Proteomes" id="UP000600365"/>
    </source>
</evidence>
<reference evidence="1 2" key="1">
    <citation type="journal article" date="2014" name="Int. J. Syst. Evol. Microbiol.">
        <title>Complete genome sequence of Corynebacterium casei LMG S-19264T (=DSM 44701T), isolated from a smear-ripened cheese.</title>
        <authorList>
            <consortium name="US DOE Joint Genome Institute (JGI-PGF)"/>
            <person name="Walter F."/>
            <person name="Albersmeier A."/>
            <person name="Kalinowski J."/>
            <person name="Ruckert C."/>
        </authorList>
    </citation>
    <scope>NUCLEOTIDE SEQUENCE [LARGE SCALE GENOMIC DNA]</scope>
    <source>
        <strain evidence="1 2">CGMCC 4.7111</strain>
    </source>
</reference>
<dbReference type="Proteomes" id="UP000600365">
    <property type="component" value="Unassembled WGS sequence"/>
</dbReference>
<accession>A0A917YDT2</accession>
<protein>
    <submittedName>
        <fullName evidence="1">Uncharacterized protein</fullName>
    </submittedName>
</protein>
<organism evidence="1 2">
    <name type="scientific">Streptomyces albiflavescens</name>
    <dbReference type="NCBI Taxonomy" id="1623582"/>
    <lineage>
        <taxon>Bacteria</taxon>
        <taxon>Bacillati</taxon>
        <taxon>Actinomycetota</taxon>
        <taxon>Actinomycetes</taxon>
        <taxon>Kitasatosporales</taxon>
        <taxon>Streptomycetaceae</taxon>
        <taxon>Streptomyces</taxon>
    </lineage>
</organism>
<proteinExistence type="predicted"/>
<gene>
    <name evidence="1" type="ORF">GCM10011579_077640</name>
</gene>
<dbReference type="RefSeq" id="WP_189190791.1">
    <property type="nucleotide sequence ID" value="NZ_BMMM01000018.1"/>
</dbReference>